<keyword evidence="3" id="KW-1185">Reference proteome</keyword>
<dbReference type="OrthoDB" id="1715191at2759"/>
<evidence type="ECO:0000256" key="1">
    <source>
        <dbReference type="ARBA" id="ARBA00005564"/>
    </source>
</evidence>
<proteinExistence type="inferred from homology"/>
<dbReference type="SUPFAM" id="SSF75011">
    <property type="entry name" value="3-carboxy-cis,cis-mucoante lactonizing enzyme"/>
    <property type="match status" value="1"/>
</dbReference>
<protein>
    <submittedName>
        <fullName evidence="2">3-carboxy-cis,cis-mucoante lactonizing enzyme</fullName>
    </submittedName>
</protein>
<reference evidence="2" key="1">
    <citation type="journal article" date="2020" name="Stud. Mycol.">
        <title>101 Dothideomycetes genomes: a test case for predicting lifestyles and emergence of pathogens.</title>
        <authorList>
            <person name="Haridas S."/>
            <person name="Albert R."/>
            <person name="Binder M."/>
            <person name="Bloem J."/>
            <person name="Labutti K."/>
            <person name="Salamov A."/>
            <person name="Andreopoulos B."/>
            <person name="Baker S."/>
            <person name="Barry K."/>
            <person name="Bills G."/>
            <person name="Bluhm B."/>
            <person name="Cannon C."/>
            <person name="Castanera R."/>
            <person name="Culley D."/>
            <person name="Daum C."/>
            <person name="Ezra D."/>
            <person name="Gonzalez J."/>
            <person name="Henrissat B."/>
            <person name="Kuo A."/>
            <person name="Liang C."/>
            <person name="Lipzen A."/>
            <person name="Lutzoni F."/>
            <person name="Magnuson J."/>
            <person name="Mondo S."/>
            <person name="Nolan M."/>
            <person name="Ohm R."/>
            <person name="Pangilinan J."/>
            <person name="Park H.-J."/>
            <person name="Ramirez L."/>
            <person name="Alfaro M."/>
            <person name="Sun H."/>
            <person name="Tritt A."/>
            <person name="Yoshinaga Y."/>
            <person name="Zwiers L.-H."/>
            <person name="Turgeon B."/>
            <person name="Goodwin S."/>
            <person name="Spatafora J."/>
            <person name="Crous P."/>
            <person name="Grigoriev I."/>
        </authorList>
    </citation>
    <scope>NUCLEOTIDE SEQUENCE</scope>
    <source>
        <strain evidence="2">CBS 115976</strain>
    </source>
</reference>
<evidence type="ECO:0000313" key="3">
    <source>
        <dbReference type="Proteomes" id="UP000799302"/>
    </source>
</evidence>
<dbReference type="InterPro" id="IPR050282">
    <property type="entry name" value="Cycloisomerase_2"/>
</dbReference>
<dbReference type="InterPro" id="IPR015943">
    <property type="entry name" value="WD40/YVTN_repeat-like_dom_sf"/>
</dbReference>
<accession>A0A6A6UQR1</accession>
<dbReference type="Pfam" id="PF10282">
    <property type="entry name" value="Lactonase"/>
    <property type="match status" value="1"/>
</dbReference>
<comment type="similarity">
    <text evidence="1">Belongs to the cycloisomerase 2 family.</text>
</comment>
<dbReference type="PANTHER" id="PTHR30344">
    <property type="entry name" value="6-PHOSPHOGLUCONOLACTONASE-RELATED"/>
    <property type="match status" value="1"/>
</dbReference>
<evidence type="ECO:0000313" key="2">
    <source>
        <dbReference type="EMBL" id="KAF2673771.1"/>
    </source>
</evidence>
<dbReference type="InterPro" id="IPR019405">
    <property type="entry name" value="Lactonase_7-beta_prop"/>
</dbReference>
<dbReference type="FunFam" id="2.130.10.10:FF:000244">
    <property type="entry name" value="Carboxy-cis,cis-muconate cyclase"/>
    <property type="match status" value="1"/>
</dbReference>
<dbReference type="EMBL" id="MU004231">
    <property type="protein sequence ID" value="KAF2673771.1"/>
    <property type="molecule type" value="Genomic_DNA"/>
</dbReference>
<gene>
    <name evidence="2" type="ORF">BT63DRAFT_421896</name>
</gene>
<dbReference type="Gene3D" id="2.130.10.10">
    <property type="entry name" value="YVTN repeat-like/Quinoprotein amine dehydrogenase"/>
    <property type="match status" value="1"/>
</dbReference>
<dbReference type="AlphaFoldDB" id="A0A6A6UQR1"/>
<name>A0A6A6UQR1_9PEZI</name>
<dbReference type="PANTHER" id="PTHR30344:SF4">
    <property type="entry name" value="CYCLASE, PUTATIVE (AFU_ORTHOLOGUE AFUA_6G11580)-RELATED"/>
    <property type="match status" value="1"/>
</dbReference>
<dbReference type="GO" id="GO:0017057">
    <property type="term" value="F:6-phosphogluconolactonase activity"/>
    <property type="evidence" value="ECO:0007669"/>
    <property type="project" value="TreeGrafter"/>
</dbReference>
<organism evidence="2 3">
    <name type="scientific">Microthyrium microscopicum</name>
    <dbReference type="NCBI Taxonomy" id="703497"/>
    <lineage>
        <taxon>Eukaryota</taxon>
        <taxon>Fungi</taxon>
        <taxon>Dikarya</taxon>
        <taxon>Ascomycota</taxon>
        <taxon>Pezizomycotina</taxon>
        <taxon>Dothideomycetes</taxon>
        <taxon>Dothideomycetes incertae sedis</taxon>
        <taxon>Microthyriales</taxon>
        <taxon>Microthyriaceae</taxon>
        <taxon>Microthyrium</taxon>
    </lineage>
</organism>
<dbReference type="Proteomes" id="UP000799302">
    <property type="component" value="Unassembled WGS sequence"/>
</dbReference>
<sequence length="362" mass="40496">MKHHLFVGTWTPPGAIFSFEFDDESFDLKLIARTAIPEAEPISWMTLNHEKTTLYGAAMKKWNSFTVQSPTSIKHHSSHSMGGDARANDASTKTRAIFVLAAQKPPFNVYGNPFYDYAGYGNVFSVDKSGGLQESVQNYEYSPETAIHGMVFDPSESYLYSADMWANKIWCHQKDPETGLLTLVGSEDAPKHHDAPRWVEMHPSGDFLYALMEAGNTLGVYKISKDTHMPEYTGKSYPLVPKILFERNPKMYRADVVAISHSGKYLFATARSNSSAVTGYISAFALNADGSIQRQMCLSPTPTSGGHSNAIVPCDWSDEWLALTDDEQGWLEIYRWDGEWLARVAHCDVKEPGFGMNAVWYD</sequence>